<dbReference type="InterPro" id="IPR036915">
    <property type="entry name" value="Cyclin-like_sf"/>
</dbReference>
<name>A0ABR4C5J4_9HELO</name>
<dbReference type="InterPro" id="IPR043198">
    <property type="entry name" value="Cyclin/Ssn8"/>
</dbReference>
<dbReference type="Gene3D" id="1.10.472.10">
    <property type="entry name" value="Cyclin-like"/>
    <property type="match status" value="2"/>
</dbReference>
<organism evidence="2 3">
    <name type="scientific">Oculimacula yallundae</name>
    <dbReference type="NCBI Taxonomy" id="86028"/>
    <lineage>
        <taxon>Eukaryota</taxon>
        <taxon>Fungi</taxon>
        <taxon>Dikarya</taxon>
        <taxon>Ascomycota</taxon>
        <taxon>Pezizomycotina</taxon>
        <taxon>Leotiomycetes</taxon>
        <taxon>Helotiales</taxon>
        <taxon>Ploettnerulaceae</taxon>
        <taxon>Oculimacula</taxon>
    </lineage>
</organism>
<feature type="region of interest" description="Disordered" evidence="1">
    <location>
        <begin position="301"/>
        <end position="325"/>
    </location>
</feature>
<feature type="compositionally biased region" description="Basic and acidic residues" evidence="1">
    <location>
        <begin position="314"/>
        <end position="325"/>
    </location>
</feature>
<dbReference type="SUPFAM" id="SSF47954">
    <property type="entry name" value="Cyclin-like"/>
    <property type="match status" value="2"/>
</dbReference>
<comment type="caution">
    <text evidence="2">The sequence shown here is derived from an EMBL/GenBank/DDBJ whole genome shotgun (WGS) entry which is preliminary data.</text>
</comment>
<feature type="compositionally biased region" description="Low complexity" evidence="1">
    <location>
        <begin position="10"/>
        <end position="23"/>
    </location>
</feature>
<reference evidence="2 3" key="1">
    <citation type="journal article" date="2024" name="Commun. Biol.">
        <title>Comparative genomic analysis of thermophilic fungi reveals convergent evolutionary adaptations and gene losses.</title>
        <authorList>
            <person name="Steindorff A.S."/>
            <person name="Aguilar-Pontes M.V."/>
            <person name="Robinson A.J."/>
            <person name="Andreopoulos B."/>
            <person name="LaButti K."/>
            <person name="Kuo A."/>
            <person name="Mondo S."/>
            <person name="Riley R."/>
            <person name="Otillar R."/>
            <person name="Haridas S."/>
            <person name="Lipzen A."/>
            <person name="Grimwood J."/>
            <person name="Schmutz J."/>
            <person name="Clum A."/>
            <person name="Reid I.D."/>
            <person name="Moisan M.C."/>
            <person name="Butler G."/>
            <person name="Nguyen T.T.M."/>
            <person name="Dewar K."/>
            <person name="Conant G."/>
            <person name="Drula E."/>
            <person name="Henrissat B."/>
            <person name="Hansel C."/>
            <person name="Singer S."/>
            <person name="Hutchinson M.I."/>
            <person name="de Vries R.P."/>
            <person name="Natvig D.O."/>
            <person name="Powell A.J."/>
            <person name="Tsang A."/>
            <person name="Grigoriev I.V."/>
        </authorList>
    </citation>
    <scope>NUCLEOTIDE SEQUENCE [LARGE SCALE GENOMIC DNA]</scope>
    <source>
        <strain evidence="2 3">CBS 494.80</strain>
    </source>
</reference>
<dbReference type="EMBL" id="JAZHXI010000012">
    <property type="protein sequence ID" value="KAL2065212.1"/>
    <property type="molecule type" value="Genomic_DNA"/>
</dbReference>
<keyword evidence="3" id="KW-1185">Reference proteome</keyword>
<proteinExistence type="predicted"/>
<dbReference type="PANTHER" id="PTHR10026">
    <property type="entry name" value="CYCLIN"/>
    <property type="match status" value="1"/>
</dbReference>
<protein>
    <recommendedName>
        <fullName evidence="4">Cyclin</fullName>
    </recommendedName>
</protein>
<sequence length="325" mass="35779">MSNLTNPLVTPSQLTQSQSQSQLPPEIQDSIRFYTARLTQAAGILLRLPQDVTAKANVLLFRYWVVDGMGGVEGWEFSDISASVLYLTAKMSSSPRSLRSITNTYAFLLSSLGSTYLSSSTPPTSPDATTYYLSESAYASQKTIMLNLEGQILNALGFQTHVALPHALAITYLQTLDVFNLPSTSNSKSSSKPKDKSKTPGQLLAHRTIAHLNTALLSPQMLYLTHQPPALATAAIYLAAREVGVKLPECEWWEVFDCEREELGFLVVAMGSLGGWVEVVRERWGAERGFLRRVNVRGLVEGGGGKEEEDEESEMARMLDRRVEA</sequence>
<evidence type="ECO:0000313" key="2">
    <source>
        <dbReference type="EMBL" id="KAL2065212.1"/>
    </source>
</evidence>
<feature type="region of interest" description="Disordered" evidence="1">
    <location>
        <begin position="1"/>
        <end position="23"/>
    </location>
</feature>
<evidence type="ECO:0008006" key="4">
    <source>
        <dbReference type="Google" id="ProtNLM"/>
    </source>
</evidence>
<evidence type="ECO:0000313" key="3">
    <source>
        <dbReference type="Proteomes" id="UP001595075"/>
    </source>
</evidence>
<accession>A0ABR4C5J4</accession>
<evidence type="ECO:0000256" key="1">
    <source>
        <dbReference type="SAM" id="MobiDB-lite"/>
    </source>
</evidence>
<gene>
    <name evidence="2" type="ORF">VTL71DRAFT_2881</name>
</gene>
<dbReference type="Proteomes" id="UP001595075">
    <property type="component" value="Unassembled WGS sequence"/>
</dbReference>